<dbReference type="Proteomes" id="UP000315369">
    <property type="component" value="Unassembled WGS sequence"/>
</dbReference>
<proteinExistence type="predicted"/>
<sequence>MSVPVKPACSVSSKVRFACPWKAPSSALRGQVVKTLIGIEIPIRWMALWHCVRLRMTRSTRGRMKKADTQRKVVRLGFVADQVHDLMGERPRRLETLQQGLRARVLRCHLRGGRSVIVKASTEVTRTGRREWEALRFLSARAPSLAPRLLGRSKDRRLVIMEDLKGETLARLLERESESGARKPLVSIAERLGHFHGQQVTRLDALPRSLRGEYLQQAKDCVSLQGRVLGLLERAGVKPSPGFDGAWQELVERMGSPGAFLTVTHGDLAPSNVLLTPAGPRLLDFEYTGARSALYDVMFWEFVVPFPRTLARAMTRAYRTALGAVLPEARDEARFRQELATLKTHRFYWWLTFRLAEALAGADAHWVPGWRLRPAYLFYLQNFLTTSRSLGVEGPLTRTARALATRLREQWVDRAGYPDHFLPAPSLQGRRG</sequence>
<dbReference type="EMBL" id="VIFM01000051">
    <property type="protein sequence ID" value="TQF15112.1"/>
    <property type="molecule type" value="Genomic_DNA"/>
</dbReference>
<accession>A0A540X1H0</accession>
<feature type="domain" description="Aminoglycoside phosphotransferase" evidence="1">
    <location>
        <begin position="95"/>
        <end position="321"/>
    </location>
</feature>
<organism evidence="2 3">
    <name type="scientific">Myxococcus llanfairpwllgwyngyllgogerychwyrndrobwllllantysiliogogogochensis</name>
    <dbReference type="NCBI Taxonomy" id="2590453"/>
    <lineage>
        <taxon>Bacteria</taxon>
        <taxon>Pseudomonadati</taxon>
        <taxon>Myxococcota</taxon>
        <taxon>Myxococcia</taxon>
        <taxon>Myxococcales</taxon>
        <taxon>Cystobacterineae</taxon>
        <taxon>Myxococcaceae</taxon>
        <taxon>Myxococcus</taxon>
    </lineage>
</organism>
<reference evidence="2 3" key="1">
    <citation type="submission" date="2019-06" db="EMBL/GenBank/DDBJ databases">
        <authorList>
            <person name="Livingstone P."/>
            <person name="Whitworth D."/>
        </authorList>
    </citation>
    <scope>NUCLEOTIDE SEQUENCE [LARGE SCALE GENOMIC DNA]</scope>
    <source>
        <strain evidence="2 3">AM401</strain>
    </source>
</reference>
<evidence type="ECO:0000313" key="2">
    <source>
        <dbReference type="EMBL" id="TQF15112.1"/>
    </source>
</evidence>
<gene>
    <name evidence="2" type="ORF">FJV41_15295</name>
</gene>
<dbReference type="AlphaFoldDB" id="A0A540X1H0"/>
<dbReference type="SUPFAM" id="SSF56112">
    <property type="entry name" value="Protein kinase-like (PK-like)"/>
    <property type="match status" value="1"/>
</dbReference>
<keyword evidence="3" id="KW-1185">Reference proteome</keyword>
<comment type="caution">
    <text evidence="2">The sequence shown here is derived from an EMBL/GenBank/DDBJ whole genome shotgun (WGS) entry which is preliminary data.</text>
</comment>
<dbReference type="InterPro" id="IPR011009">
    <property type="entry name" value="Kinase-like_dom_sf"/>
</dbReference>
<dbReference type="Gene3D" id="3.30.200.20">
    <property type="entry name" value="Phosphorylase Kinase, domain 1"/>
    <property type="match status" value="1"/>
</dbReference>
<dbReference type="Gene3D" id="3.90.1200.10">
    <property type="match status" value="1"/>
</dbReference>
<evidence type="ECO:0000259" key="1">
    <source>
        <dbReference type="Pfam" id="PF01636"/>
    </source>
</evidence>
<dbReference type="Pfam" id="PF01636">
    <property type="entry name" value="APH"/>
    <property type="match status" value="1"/>
</dbReference>
<dbReference type="OrthoDB" id="5380378at2"/>
<evidence type="ECO:0000313" key="3">
    <source>
        <dbReference type="Proteomes" id="UP000315369"/>
    </source>
</evidence>
<dbReference type="GO" id="GO:0016740">
    <property type="term" value="F:transferase activity"/>
    <property type="evidence" value="ECO:0007669"/>
    <property type="project" value="UniProtKB-KW"/>
</dbReference>
<keyword evidence="2" id="KW-0808">Transferase</keyword>
<dbReference type="InterPro" id="IPR002575">
    <property type="entry name" value="Aminoglycoside_PTrfase"/>
</dbReference>
<name>A0A540X1H0_9BACT</name>
<protein>
    <submittedName>
        <fullName evidence="2">Aminoglycoside phosphotransferase family protein</fullName>
    </submittedName>
</protein>